<evidence type="ECO:0000313" key="2">
    <source>
        <dbReference type="EMBL" id="ORY88565.1"/>
    </source>
</evidence>
<feature type="region of interest" description="Disordered" evidence="1">
    <location>
        <begin position="1"/>
        <end position="42"/>
    </location>
</feature>
<keyword evidence="3" id="KW-1185">Reference proteome</keyword>
<name>A0A1Y2FX08_9BASI</name>
<evidence type="ECO:0008006" key="4">
    <source>
        <dbReference type="Google" id="ProtNLM"/>
    </source>
</evidence>
<dbReference type="GO" id="GO:0008270">
    <property type="term" value="F:zinc ion binding"/>
    <property type="evidence" value="ECO:0007669"/>
    <property type="project" value="InterPro"/>
</dbReference>
<proteinExistence type="predicted"/>
<dbReference type="GO" id="GO:0000981">
    <property type="term" value="F:DNA-binding transcription factor activity, RNA polymerase II-specific"/>
    <property type="evidence" value="ECO:0007669"/>
    <property type="project" value="InterPro"/>
</dbReference>
<sequence>MIRSYSDGSESPTSRSSSEALSSGGVVPGPPARLVASPQQQPLEQLDGSLVKSSSSGTAPRIVPCLQCRTIRRSCAWVEGQQACARCQKLGKACSGPSKRPRELLEVFKRASSLPSAAPSSPTSQMASTQLSYALTYHLVDLFLDVGQTLSILGIDTDGFAQRFRETRGRASRLSEDDEVLTFVYMLVGAQLSNHSAIVGPSSSTNVVPSFESFRSSTEMANVSRIGLARRDSLLAIASALTHRIRTLNLNDGRSLASRADRLALVWMSVSTYIARDLEVARHFWLGQLVAYSLTLLAHPDCHGALGATMTTYVQGLAVSPLAVALANKLTGFSSACFTFSR</sequence>
<organism evidence="2 3">
    <name type="scientific">Leucosporidium creatinivorum</name>
    <dbReference type="NCBI Taxonomy" id="106004"/>
    <lineage>
        <taxon>Eukaryota</taxon>
        <taxon>Fungi</taxon>
        <taxon>Dikarya</taxon>
        <taxon>Basidiomycota</taxon>
        <taxon>Pucciniomycotina</taxon>
        <taxon>Microbotryomycetes</taxon>
        <taxon>Leucosporidiales</taxon>
        <taxon>Leucosporidium</taxon>
    </lineage>
</organism>
<dbReference type="CDD" id="cd00067">
    <property type="entry name" value="GAL4"/>
    <property type="match status" value="1"/>
</dbReference>
<accession>A0A1Y2FX08</accession>
<gene>
    <name evidence="2" type="ORF">BCR35DRAFT_217795</name>
</gene>
<dbReference type="InParanoid" id="A0A1Y2FX08"/>
<comment type="caution">
    <text evidence="2">The sequence shown here is derived from an EMBL/GenBank/DDBJ whole genome shotgun (WGS) entry which is preliminary data.</text>
</comment>
<dbReference type="AlphaFoldDB" id="A0A1Y2FX08"/>
<dbReference type="InterPro" id="IPR001138">
    <property type="entry name" value="Zn2Cys6_DnaBD"/>
</dbReference>
<feature type="compositionally biased region" description="Low complexity" evidence="1">
    <location>
        <begin position="1"/>
        <end position="23"/>
    </location>
</feature>
<dbReference type="EMBL" id="MCGR01000009">
    <property type="protein sequence ID" value="ORY88565.1"/>
    <property type="molecule type" value="Genomic_DNA"/>
</dbReference>
<dbReference type="Proteomes" id="UP000193467">
    <property type="component" value="Unassembled WGS sequence"/>
</dbReference>
<reference evidence="2 3" key="1">
    <citation type="submission" date="2016-07" db="EMBL/GenBank/DDBJ databases">
        <title>Pervasive Adenine N6-methylation of Active Genes in Fungi.</title>
        <authorList>
            <consortium name="DOE Joint Genome Institute"/>
            <person name="Mondo S.J."/>
            <person name="Dannebaum R.O."/>
            <person name="Kuo R.C."/>
            <person name="Labutti K."/>
            <person name="Haridas S."/>
            <person name="Kuo A."/>
            <person name="Salamov A."/>
            <person name="Ahrendt S.R."/>
            <person name="Lipzen A."/>
            <person name="Sullivan W."/>
            <person name="Andreopoulos W.B."/>
            <person name="Clum A."/>
            <person name="Lindquist E."/>
            <person name="Daum C."/>
            <person name="Ramamoorthy G.K."/>
            <person name="Gryganskyi A."/>
            <person name="Culley D."/>
            <person name="Magnuson J.K."/>
            <person name="James T.Y."/>
            <person name="O'Malley M.A."/>
            <person name="Stajich J.E."/>
            <person name="Spatafora J.W."/>
            <person name="Visel A."/>
            <person name="Grigoriev I.V."/>
        </authorList>
    </citation>
    <scope>NUCLEOTIDE SEQUENCE [LARGE SCALE GENOMIC DNA]</scope>
    <source>
        <strain evidence="2 3">62-1032</strain>
    </source>
</reference>
<evidence type="ECO:0000256" key="1">
    <source>
        <dbReference type="SAM" id="MobiDB-lite"/>
    </source>
</evidence>
<evidence type="ECO:0000313" key="3">
    <source>
        <dbReference type="Proteomes" id="UP000193467"/>
    </source>
</evidence>
<protein>
    <recommendedName>
        <fullName evidence="4">Zn(2)-C6 fungal-type domain-containing protein</fullName>
    </recommendedName>
</protein>